<name>A0A369K425_HYPMA</name>
<organism evidence="1 2">
    <name type="scientific">Hypsizygus marmoreus</name>
    <name type="common">White beech mushroom</name>
    <name type="synonym">Agaricus marmoreus</name>
    <dbReference type="NCBI Taxonomy" id="39966"/>
    <lineage>
        <taxon>Eukaryota</taxon>
        <taxon>Fungi</taxon>
        <taxon>Dikarya</taxon>
        <taxon>Basidiomycota</taxon>
        <taxon>Agaricomycotina</taxon>
        <taxon>Agaricomycetes</taxon>
        <taxon>Agaricomycetidae</taxon>
        <taxon>Agaricales</taxon>
        <taxon>Tricholomatineae</taxon>
        <taxon>Lyophyllaceae</taxon>
        <taxon>Hypsizygus</taxon>
    </lineage>
</organism>
<dbReference type="Proteomes" id="UP000076154">
    <property type="component" value="Unassembled WGS sequence"/>
</dbReference>
<sequence length="263" mass="29612">MPNVVNMPPFPISFSIKSAAVLAPQRARAHVLSRMLVQQSVASGRHFTLFFTTNLQRSWPRGERKPSFLTTAHRGFARSDQFSSENMMRFWPPRRAETHTSRTEFFVSDRCRSKLFSVSTLIDFMRSDPGLRGEQQHLPGSWPPRRAGTYLYDDSLVRRTFVNTCHLKSGSGPRGERQHCVSHQEMSVIFDVNGKQILPPVGSGNVWKLALSCVGCHWAFCLSWILPSAGCGNTRISDQERPVSALSLSFPLVMLQTTSSLEL</sequence>
<evidence type="ECO:0000313" key="2">
    <source>
        <dbReference type="Proteomes" id="UP000076154"/>
    </source>
</evidence>
<protein>
    <submittedName>
        <fullName evidence="1">Uncharacterized protein</fullName>
    </submittedName>
</protein>
<accession>A0A369K425</accession>
<proteinExistence type="predicted"/>
<gene>
    <name evidence="1" type="ORF">Hypma_006147</name>
</gene>
<comment type="caution">
    <text evidence="1">The sequence shown here is derived from an EMBL/GenBank/DDBJ whole genome shotgun (WGS) entry which is preliminary data.</text>
</comment>
<dbReference type="AlphaFoldDB" id="A0A369K425"/>
<reference evidence="1" key="1">
    <citation type="submission" date="2018-04" db="EMBL/GenBank/DDBJ databases">
        <title>Whole genome sequencing of Hypsizygus marmoreus.</title>
        <authorList>
            <person name="Choi I.-G."/>
            <person name="Min B."/>
            <person name="Kim J.-G."/>
            <person name="Kim S."/>
            <person name="Oh Y.-L."/>
            <person name="Kong W.-S."/>
            <person name="Park H."/>
            <person name="Jeong J."/>
            <person name="Song E.-S."/>
        </authorList>
    </citation>
    <scope>NUCLEOTIDE SEQUENCE [LARGE SCALE GENOMIC DNA]</scope>
    <source>
        <strain evidence="1">51987-8</strain>
    </source>
</reference>
<evidence type="ECO:0000313" key="1">
    <source>
        <dbReference type="EMBL" id="RDB25636.1"/>
    </source>
</evidence>
<keyword evidence="2" id="KW-1185">Reference proteome</keyword>
<dbReference type="InParanoid" id="A0A369K425"/>
<dbReference type="EMBL" id="LUEZ02000040">
    <property type="protein sequence ID" value="RDB25636.1"/>
    <property type="molecule type" value="Genomic_DNA"/>
</dbReference>